<feature type="transmembrane region" description="Helical" evidence="1">
    <location>
        <begin position="103"/>
        <end position="124"/>
    </location>
</feature>
<keyword evidence="1" id="KW-1133">Transmembrane helix</keyword>
<proteinExistence type="predicted"/>
<dbReference type="Gramene" id="OMERI05G21810.1">
    <property type="protein sequence ID" value="OMERI05G21810.1"/>
    <property type="gene ID" value="OMERI05G21810"/>
</dbReference>
<keyword evidence="1" id="KW-0472">Membrane</keyword>
<evidence type="ECO:0000256" key="1">
    <source>
        <dbReference type="SAM" id="Phobius"/>
    </source>
</evidence>
<evidence type="ECO:0000313" key="3">
    <source>
        <dbReference type="Proteomes" id="UP000008021"/>
    </source>
</evidence>
<dbReference type="HOGENOM" id="CLU_1477381_0_0_1"/>
<accession>A0A0E0DUD1</accession>
<organism evidence="2">
    <name type="scientific">Oryza meridionalis</name>
    <dbReference type="NCBI Taxonomy" id="40149"/>
    <lineage>
        <taxon>Eukaryota</taxon>
        <taxon>Viridiplantae</taxon>
        <taxon>Streptophyta</taxon>
        <taxon>Embryophyta</taxon>
        <taxon>Tracheophyta</taxon>
        <taxon>Spermatophyta</taxon>
        <taxon>Magnoliopsida</taxon>
        <taxon>Liliopsida</taxon>
        <taxon>Poales</taxon>
        <taxon>Poaceae</taxon>
        <taxon>BOP clade</taxon>
        <taxon>Oryzoideae</taxon>
        <taxon>Oryzeae</taxon>
        <taxon>Oryzinae</taxon>
        <taxon>Oryza</taxon>
    </lineage>
</organism>
<sequence length="183" mass="20593">MCVRLGRIEKITPPDPLQSTGEKRIPTEAKHFALILFFLPAAARPRAVVAATPATSPLQVRTCSKDLERLGIFQYLFQVYSNCIQLFACLLVAIVALPEDSLYAFHLYNVYCVIRIVHLWEILLASCYNGTDNNVSLTILSPVMAYAYKEARERWSWINSETEGGVTILSPVRQQFRGNITLA</sequence>
<protein>
    <submittedName>
        <fullName evidence="2">Uncharacterized protein</fullName>
    </submittedName>
</protein>
<reference evidence="2" key="2">
    <citation type="submission" date="2018-05" db="EMBL/GenBank/DDBJ databases">
        <title>OmerRS3 (Oryza meridionalis Reference Sequence Version 3).</title>
        <authorList>
            <person name="Zhang J."/>
            <person name="Kudrna D."/>
            <person name="Lee S."/>
            <person name="Talag J."/>
            <person name="Welchert J."/>
            <person name="Wing R.A."/>
        </authorList>
    </citation>
    <scope>NUCLEOTIDE SEQUENCE [LARGE SCALE GENOMIC DNA]</scope>
    <source>
        <strain evidence="2">cv. OR44</strain>
    </source>
</reference>
<dbReference type="AlphaFoldDB" id="A0A0E0DUD1"/>
<reference evidence="2" key="1">
    <citation type="submission" date="2015-04" db="UniProtKB">
        <authorList>
            <consortium name="EnsemblPlants"/>
        </authorList>
    </citation>
    <scope>IDENTIFICATION</scope>
</reference>
<name>A0A0E0DUD1_9ORYZ</name>
<dbReference type="EnsemblPlants" id="OMERI05G21810.1">
    <property type="protein sequence ID" value="OMERI05G21810.1"/>
    <property type="gene ID" value="OMERI05G21810"/>
</dbReference>
<feature type="transmembrane region" description="Helical" evidence="1">
    <location>
        <begin position="75"/>
        <end position="97"/>
    </location>
</feature>
<dbReference type="Proteomes" id="UP000008021">
    <property type="component" value="Chromosome 5"/>
</dbReference>
<evidence type="ECO:0000313" key="2">
    <source>
        <dbReference type="EnsemblPlants" id="OMERI05G21810.1"/>
    </source>
</evidence>
<keyword evidence="3" id="KW-1185">Reference proteome</keyword>
<keyword evidence="1" id="KW-0812">Transmembrane</keyword>